<keyword evidence="3" id="KW-1185">Reference proteome</keyword>
<evidence type="ECO:0000313" key="2">
    <source>
        <dbReference type="EMBL" id="EFH57119.1"/>
    </source>
</evidence>
<evidence type="ECO:0000313" key="3">
    <source>
        <dbReference type="Proteomes" id="UP000008694"/>
    </source>
</evidence>
<dbReference type="Gene3D" id="3.40.50.1010">
    <property type="entry name" value="5'-nuclease"/>
    <property type="match status" value="1"/>
</dbReference>
<dbReference type="EMBL" id="GL348716">
    <property type="protein sequence ID" value="EFH57119.1"/>
    <property type="molecule type" value="Genomic_DNA"/>
</dbReference>
<organism evidence="3">
    <name type="scientific">Arabidopsis lyrata subsp. lyrata</name>
    <name type="common">Lyre-leaved rock-cress</name>
    <dbReference type="NCBI Taxonomy" id="81972"/>
    <lineage>
        <taxon>Eukaryota</taxon>
        <taxon>Viridiplantae</taxon>
        <taxon>Streptophyta</taxon>
        <taxon>Embryophyta</taxon>
        <taxon>Tracheophyta</taxon>
        <taxon>Spermatophyta</taxon>
        <taxon>Magnoliopsida</taxon>
        <taxon>eudicotyledons</taxon>
        <taxon>Gunneridae</taxon>
        <taxon>Pentapetalae</taxon>
        <taxon>rosids</taxon>
        <taxon>malvids</taxon>
        <taxon>Brassicales</taxon>
        <taxon>Brassicaceae</taxon>
        <taxon>Camelineae</taxon>
        <taxon>Arabidopsis</taxon>
    </lineage>
</organism>
<feature type="non-terminal residue" evidence="2">
    <location>
        <position position="1"/>
    </location>
</feature>
<dbReference type="HOGENOM" id="CLU_2612974_0_0_1"/>
<gene>
    <name evidence="2" type="ORF">ARALYDRAFT_668266</name>
</gene>
<dbReference type="STRING" id="81972.D7LFG2"/>
<dbReference type="Gramene" id="Al_scaffold_0004_985">
    <property type="protein sequence ID" value="Al_scaffold_0004_985"/>
    <property type="gene ID" value="Al_scaffold_0004_985"/>
</dbReference>
<reference evidence="3" key="1">
    <citation type="journal article" date="2011" name="Nat. Genet.">
        <title>The Arabidopsis lyrata genome sequence and the basis of rapid genome size change.</title>
        <authorList>
            <person name="Hu T.T."/>
            <person name="Pattyn P."/>
            <person name="Bakker E.G."/>
            <person name="Cao J."/>
            <person name="Cheng J.-F."/>
            <person name="Clark R.M."/>
            <person name="Fahlgren N."/>
            <person name="Fawcett J.A."/>
            <person name="Grimwood J."/>
            <person name="Gundlach H."/>
            <person name="Haberer G."/>
            <person name="Hollister J.D."/>
            <person name="Ossowski S."/>
            <person name="Ottilar R.P."/>
            <person name="Salamov A.A."/>
            <person name="Schneeberger K."/>
            <person name="Spannagl M."/>
            <person name="Wang X."/>
            <person name="Yang L."/>
            <person name="Nasrallah M.E."/>
            <person name="Bergelson J."/>
            <person name="Carrington J.C."/>
            <person name="Gaut B.S."/>
            <person name="Schmutz J."/>
            <person name="Mayer K.F.X."/>
            <person name="Van de Peer Y."/>
            <person name="Grigoriev I.V."/>
            <person name="Nordborg M."/>
            <person name="Weigel D."/>
            <person name="Guo Y.-L."/>
        </authorList>
    </citation>
    <scope>NUCLEOTIDE SEQUENCE [LARGE SCALE GENOMIC DNA]</scope>
    <source>
        <strain evidence="3">cv. MN47</strain>
    </source>
</reference>
<protein>
    <submittedName>
        <fullName evidence="2">Predicted protein</fullName>
    </submittedName>
</protein>
<dbReference type="Proteomes" id="UP000008694">
    <property type="component" value="Unassembled WGS sequence"/>
</dbReference>
<dbReference type="GO" id="GO:0032040">
    <property type="term" value="C:small-subunit processome"/>
    <property type="evidence" value="ECO:0007669"/>
    <property type="project" value="InterPro"/>
</dbReference>
<feature type="region of interest" description="Disordered" evidence="1">
    <location>
        <begin position="19"/>
        <end position="40"/>
    </location>
</feature>
<dbReference type="AlphaFoldDB" id="D7LFG2"/>
<evidence type="ECO:0000256" key="1">
    <source>
        <dbReference type="SAM" id="MobiDB-lite"/>
    </source>
</evidence>
<sequence>VQGKAERIITTLKFEKEEGDITQQGKDTNSSTKGRVSRDRHTKYRVVQVATCNGDLKRRIQKIPGVPIMYVMTYGYPEF</sequence>
<feature type="compositionally biased region" description="Polar residues" evidence="1">
    <location>
        <begin position="21"/>
        <end position="34"/>
    </location>
</feature>
<name>D7LFG2_ARALL</name>
<accession>D7LFG2</accession>
<proteinExistence type="predicted"/>
<dbReference type="Pfam" id="PF04900">
    <property type="entry name" value="Fcf1"/>
    <property type="match status" value="1"/>
</dbReference>
<dbReference type="InterPro" id="IPR006984">
    <property type="entry name" value="Fcf1/UTP23"/>
</dbReference>